<dbReference type="PROSITE" id="PS50261">
    <property type="entry name" value="G_PROTEIN_RECEP_F2_4"/>
    <property type="match status" value="1"/>
</dbReference>
<keyword evidence="5 18" id="KW-0812">Transmembrane</keyword>
<evidence type="ECO:0000256" key="11">
    <source>
        <dbReference type="ARBA" id="ARBA00023170"/>
    </source>
</evidence>
<keyword evidence="7 18" id="KW-1133">Transmembrane helix</keyword>
<evidence type="ECO:0000256" key="9">
    <source>
        <dbReference type="ARBA" id="ARBA00023136"/>
    </source>
</evidence>
<dbReference type="InterPro" id="IPR017983">
    <property type="entry name" value="GPCR_2_secretin-like_CS"/>
</dbReference>
<evidence type="ECO:0000256" key="6">
    <source>
        <dbReference type="ARBA" id="ARBA00022729"/>
    </source>
</evidence>
<feature type="domain" description="GAIN-B" evidence="19">
    <location>
        <begin position="926"/>
        <end position="1082"/>
    </location>
</feature>
<dbReference type="GO" id="GO:0016324">
    <property type="term" value="C:apical plasma membrane"/>
    <property type="evidence" value="ECO:0007669"/>
    <property type="project" value="UniProtKB-SubCell"/>
</dbReference>
<keyword evidence="3" id="KW-1003">Cell membrane</keyword>
<dbReference type="GO" id="GO:0007200">
    <property type="term" value="P:phospholipase C-activating G protein-coupled receptor signaling pathway"/>
    <property type="evidence" value="ECO:0007669"/>
    <property type="project" value="Ensembl"/>
</dbReference>
<evidence type="ECO:0000259" key="19">
    <source>
        <dbReference type="PROSITE" id="PS50221"/>
    </source>
</evidence>
<feature type="transmembrane region" description="Helical" evidence="18">
    <location>
        <begin position="1157"/>
        <end position="1178"/>
    </location>
</feature>
<dbReference type="SMART" id="SM00303">
    <property type="entry name" value="GPS"/>
    <property type="match status" value="1"/>
</dbReference>
<dbReference type="InterPro" id="IPR057244">
    <property type="entry name" value="GAIN_B"/>
</dbReference>
<comment type="similarity">
    <text evidence="2">Belongs to the G-protein coupled receptor 2 family. Adhesion G-protein coupled receptor (ADGR) subfamily.</text>
</comment>
<keyword evidence="12" id="KW-0325">Glycoprotein</keyword>
<feature type="transmembrane region" description="Helical" evidence="18">
    <location>
        <begin position="1094"/>
        <end position="1117"/>
    </location>
</feature>
<comment type="subcellular location">
    <subcellularLocation>
        <location evidence="1">Apical cell membrane</location>
        <topology evidence="1">Multi-pass membrane protein</topology>
    </subcellularLocation>
</comment>
<keyword evidence="13" id="KW-0807">Transducer</keyword>
<feature type="region of interest" description="Disordered" evidence="17">
    <location>
        <begin position="383"/>
        <end position="416"/>
    </location>
</feature>
<dbReference type="PROSITE" id="PS50221">
    <property type="entry name" value="GAIN_B"/>
    <property type="match status" value="1"/>
</dbReference>
<dbReference type="GO" id="GO:0007189">
    <property type="term" value="P:adenylate cyclase-activating G protein-coupled receptor signaling pathway"/>
    <property type="evidence" value="ECO:0007669"/>
    <property type="project" value="Ensembl"/>
</dbReference>
<evidence type="ECO:0000256" key="12">
    <source>
        <dbReference type="ARBA" id="ARBA00023180"/>
    </source>
</evidence>
<evidence type="ECO:0000256" key="15">
    <source>
        <dbReference type="ARBA" id="ARBA00083924"/>
    </source>
</evidence>
<dbReference type="InterPro" id="IPR013320">
    <property type="entry name" value="ConA-like_dom_sf"/>
</dbReference>
<dbReference type="Ensembl" id="ENSAPLT00000045569.1">
    <property type="protein sequence ID" value="ENSAPLP00000017601.1"/>
    <property type="gene ID" value="ENSAPLG00000008909.2"/>
</dbReference>
<dbReference type="InterPro" id="IPR000832">
    <property type="entry name" value="GPCR_2_secretin-like"/>
</dbReference>
<dbReference type="Pfam" id="PF00002">
    <property type="entry name" value="7tm_2"/>
    <property type="match status" value="1"/>
</dbReference>
<dbReference type="Gene3D" id="2.60.220.50">
    <property type="match status" value="1"/>
</dbReference>
<evidence type="ECO:0000313" key="21">
    <source>
        <dbReference type="Ensembl" id="ENSAPLP00000017601.1"/>
    </source>
</evidence>
<feature type="region of interest" description="Disordered" evidence="17">
    <location>
        <begin position="638"/>
        <end position="678"/>
    </location>
</feature>
<dbReference type="SUPFAM" id="SSF81321">
    <property type="entry name" value="Family A G protein-coupled receptor-like"/>
    <property type="match status" value="1"/>
</dbReference>
<dbReference type="PANTHER" id="PTHR12011:SF264">
    <property type="entry name" value="ADHESION G-PROTEIN COUPLED RECEPTOR G2"/>
    <property type="match status" value="1"/>
</dbReference>
<dbReference type="GO" id="GO:0005829">
    <property type="term" value="C:cytosol"/>
    <property type="evidence" value="ECO:0007669"/>
    <property type="project" value="Ensembl"/>
</dbReference>
<dbReference type="PRINTS" id="PR00249">
    <property type="entry name" value="GPCRSECRETIN"/>
</dbReference>
<dbReference type="InterPro" id="IPR017981">
    <property type="entry name" value="GPCR_2-like_7TM"/>
</dbReference>
<dbReference type="InterPro" id="IPR058772">
    <property type="entry name" value="ADGRG2_N"/>
</dbReference>
<evidence type="ECO:0000256" key="3">
    <source>
        <dbReference type="ARBA" id="ARBA00022475"/>
    </source>
</evidence>
<reference evidence="21 22" key="1">
    <citation type="submission" date="2017-10" db="EMBL/GenBank/DDBJ databases">
        <title>A new Pekin duck reference genome.</title>
        <authorList>
            <person name="Hou Z.-C."/>
            <person name="Zhou Z.-K."/>
            <person name="Zhu F."/>
            <person name="Hou S.-S."/>
        </authorList>
    </citation>
    <scope>NUCLEOTIDE SEQUENCE [LARGE SCALE GENOMIC DNA]</scope>
</reference>
<feature type="compositionally biased region" description="Polar residues" evidence="17">
    <location>
        <begin position="666"/>
        <end position="676"/>
    </location>
</feature>
<dbReference type="GO" id="GO:0007166">
    <property type="term" value="P:cell surface receptor signaling pathway"/>
    <property type="evidence" value="ECO:0007669"/>
    <property type="project" value="InterPro"/>
</dbReference>
<dbReference type="SUPFAM" id="SSF49899">
    <property type="entry name" value="Concanavalin A-like lectins/glucanases"/>
    <property type="match status" value="1"/>
</dbReference>
<dbReference type="GeneTree" id="ENSGT00940000156341"/>
<evidence type="ECO:0000256" key="5">
    <source>
        <dbReference type="ARBA" id="ARBA00022692"/>
    </source>
</evidence>
<organism evidence="21 22">
    <name type="scientific">Anas platyrhynchos platyrhynchos</name>
    <name type="common">Northern mallard</name>
    <dbReference type="NCBI Taxonomy" id="8840"/>
    <lineage>
        <taxon>Eukaryota</taxon>
        <taxon>Metazoa</taxon>
        <taxon>Chordata</taxon>
        <taxon>Craniata</taxon>
        <taxon>Vertebrata</taxon>
        <taxon>Euteleostomi</taxon>
        <taxon>Archelosauria</taxon>
        <taxon>Archosauria</taxon>
        <taxon>Dinosauria</taxon>
        <taxon>Saurischia</taxon>
        <taxon>Theropoda</taxon>
        <taxon>Coelurosauria</taxon>
        <taxon>Aves</taxon>
        <taxon>Neognathae</taxon>
        <taxon>Galloanserae</taxon>
        <taxon>Anseriformes</taxon>
        <taxon>Anatidae</taxon>
        <taxon>Anatinae</taxon>
        <taxon>Anas</taxon>
    </lineage>
</organism>
<dbReference type="FunFam" id="2.60.220.50:FF:000003">
    <property type="entry name" value="adhesion G-protein coupled receptor G2 isoform X2"/>
    <property type="match status" value="1"/>
</dbReference>
<evidence type="ECO:0000256" key="1">
    <source>
        <dbReference type="ARBA" id="ARBA00004424"/>
    </source>
</evidence>
<evidence type="ECO:0000256" key="10">
    <source>
        <dbReference type="ARBA" id="ARBA00023157"/>
    </source>
</evidence>
<dbReference type="Pfam" id="PF01825">
    <property type="entry name" value="GPS"/>
    <property type="match status" value="1"/>
</dbReference>
<dbReference type="STRING" id="8840.ENSAPLP00000017601"/>
<keyword evidence="8" id="KW-0297">G-protein coupled receptor</keyword>
<evidence type="ECO:0000259" key="20">
    <source>
        <dbReference type="PROSITE" id="PS50261"/>
    </source>
</evidence>
<keyword evidence="22" id="KW-1185">Reference proteome</keyword>
<proteinExistence type="inferred from homology"/>
<name>A0A493SVI2_ANAPP</name>
<dbReference type="InterPro" id="IPR058857">
    <property type="entry name" value="GAIN_ADGRG2/6"/>
</dbReference>
<feature type="transmembrane region" description="Helical" evidence="18">
    <location>
        <begin position="1248"/>
        <end position="1277"/>
    </location>
</feature>
<accession>A0A493SVI2</accession>
<feature type="transmembrane region" description="Helical" evidence="18">
    <location>
        <begin position="1198"/>
        <end position="1220"/>
    </location>
</feature>
<dbReference type="Pfam" id="PF13385">
    <property type="entry name" value="Laminin_G_3"/>
    <property type="match status" value="1"/>
</dbReference>
<dbReference type="GO" id="GO:0004930">
    <property type="term" value="F:G protein-coupled receptor activity"/>
    <property type="evidence" value="ECO:0007669"/>
    <property type="project" value="UniProtKB-KW"/>
</dbReference>
<keyword evidence="11" id="KW-0675">Receptor</keyword>
<evidence type="ECO:0000256" key="13">
    <source>
        <dbReference type="ARBA" id="ARBA00023224"/>
    </source>
</evidence>
<feature type="compositionally biased region" description="Low complexity" evidence="17">
    <location>
        <begin position="1386"/>
        <end position="1398"/>
    </location>
</feature>
<feature type="region of interest" description="Disordered" evidence="17">
    <location>
        <begin position="1379"/>
        <end position="1398"/>
    </location>
</feature>
<dbReference type="Pfam" id="PF26152">
    <property type="entry name" value="ADGRG2_N"/>
    <property type="match status" value="1"/>
</dbReference>
<feature type="compositionally biased region" description="Low complexity" evidence="17">
    <location>
        <begin position="401"/>
        <end position="410"/>
    </location>
</feature>
<evidence type="ECO:0000256" key="14">
    <source>
        <dbReference type="ARBA" id="ARBA00069918"/>
    </source>
</evidence>
<keyword evidence="10" id="KW-1015">Disulfide bond</keyword>
<feature type="region of interest" description="Disordered" evidence="17">
    <location>
        <begin position="1"/>
        <end position="133"/>
    </location>
</feature>
<feature type="compositionally biased region" description="Low complexity" evidence="17">
    <location>
        <begin position="78"/>
        <end position="98"/>
    </location>
</feature>
<feature type="compositionally biased region" description="Basic and acidic residues" evidence="17">
    <location>
        <begin position="120"/>
        <end position="133"/>
    </location>
</feature>
<keyword evidence="4" id="KW-0597">Phosphoprotein</keyword>
<evidence type="ECO:0000256" key="18">
    <source>
        <dbReference type="SAM" id="Phobius"/>
    </source>
</evidence>
<dbReference type="PROSITE" id="PS00650">
    <property type="entry name" value="G_PROTEIN_RECEP_F2_2"/>
    <property type="match status" value="1"/>
</dbReference>
<dbReference type="Gene3D" id="1.20.1070.10">
    <property type="entry name" value="Rhodopsin 7-helix transmembrane proteins"/>
    <property type="match status" value="1"/>
</dbReference>
<evidence type="ECO:0000256" key="7">
    <source>
        <dbReference type="ARBA" id="ARBA00022989"/>
    </source>
</evidence>
<dbReference type="InterPro" id="IPR000203">
    <property type="entry name" value="GPS"/>
</dbReference>
<reference evidence="21" key="2">
    <citation type="submission" date="2025-08" db="UniProtKB">
        <authorList>
            <consortium name="Ensembl"/>
        </authorList>
    </citation>
    <scope>IDENTIFICATION</scope>
</reference>
<dbReference type="Pfam" id="PF26574">
    <property type="entry name" value="GAIN_ADGRG2"/>
    <property type="match status" value="1"/>
</dbReference>
<feature type="compositionally biased region" description="Low complexity" evidence="17">
    <location>
        <begin position="638"/>
        <end position="665"/>
    </location>
</feature>
<evidence type="ECO:0000256" key="4">
    <source>
        <dbReference type="ARBA" id="ARBA00022553"/>
    </source>
</evidence>
<evidence type="ECO:0000256" key="16">
    <source>
        <dbReference type="ARBA" id="ARBA00093560"/>
    </source>
</evidence>
<reference evidence="21" key="3">
    <citation type="submission" date="2025-09" db="UniProtKB">
        <authorList>
            <consortium name="Ensembl"/>
        </authorList>
    </citation>
    <scope>IDENTIFICATION</scope>
</reference>
<evidence type="ECO:0000313" key="22">
    <source>
        <dbReference type="Proteomes" id="UP000016666"/>
    </source>
</evidence>
<dbReference type="GO" id="GO:0007286">
    <property type="term" value="P:spermatid development"/>
    <property type="evidence" value="ECO:0007669"/>
    <property type="project" value="Ensembl"/>
</dbReference>
<keyword evidence="9 18" id="KW-0472">Membrane</keyword>
<protein>
    <recommendedName>
        <fullName evidence="14">Adhesion G-protein coupled receptor G2</fullName>
    </recommendedName>
    <alternativeName>
        <fullName evidence="15">G-protein coupled receptor 64</fullName>
    </alternativeName>
</protein>
<dbReference type="Proteomes" id="UP000016666">
    <property type="component" value="Chromosome 1"/>
</dbReference>
<evidence type="ECO:0000256" key="2">
    <source>
        <dbReference type="ARBA" id="ARBA00007343"/>
    </source>
</evidence>
<gene>
    <name evidence="21" type="primary">ADGRG2</name>
</gene>
<sequence length="1478" mass="161771">MCSGRQASPQTQVGRGDPQPGGDLGAVYPEGQPMSSPHGAGCGAPPCPRRLPSATCRAPRLPAGLSQHLPRLPPPPGRGQRLPQAAGAGRGASSAGSLSGQGGGAGRRDGTPQDGTPQDRTTRYDTIRHDATRYGRSPGARMVSWGKQHCCVGRIQHVLLRFRIALAVLLLHLFLATAGKDHEDFLGRYKAVFKTECEDPWIMSPRISLLSLREFTVCVSLKLNSSSSPWTAYVYNQETPTSNLSANKYDLGLTGDRGKLGIWLFGNQINMTVVLHENTWHQICIQWKSEDKEVKLFINGTKKGNKKLPEKMDLPGKGQFLLGCARLPGTATSPNLGMAGELYMFRMWDKANIKFAKDCRDGSVVRWRKEDWVYNTTIEEDNSLPCDTEETTRPAVLHSGESAATTSSEMSSDDTTKTAETLNITDYYPTITPAGETILCNTSSVCNFSVFYVGKVKLQAREERNTSLNVEIINNVTINDQVANLIPISAPTLQELRISEFNKTLQELSESSVMECSAENQSIHCSFILKLAKKENISILRDRAEVSKIEQCCCSSLKYCSLTAEELKMYTIEVPPHPIWTPFFHSSSPPKKTAVPSFKSNAFLSPTVLSVKQYPTVRPLIPPFTEISFSGTLSTTPLSETSATSTTAASSSTTDTTTLSTSESPAQPTGPTFPSIASNKSLTTALSSTTATKSVANVALSIKSDATYLSKPITIISPAVGFTKPTAVSSSELPPRPPIAFPPTETTTKSVAQIPLATDSTQPTTGNKNITSAPTLPFTPFTITLAPTVGPIKHSVSASHPHSTADVHGSLTNGSTGKILSATTYITSIYTTINVTTAEQIVSKIEDDLAAGKVEPNYVERMVSEVSKVLTASQQLPSQISNRIIKLVDYMGLKLNFSTTSADFSSPSLALAVVKTNSIRSNQMYFSVQDSSDLQISLGINALQDLNNLGSITLPSSLLTNLPPEELGLASRIIFNFFKKTAVFQDPSLKNASLISNVISSSVANLTIKNLKANVTVTLQNIRPNQDNSTVRCVFWDFNKNGGHGGWSYEGCIVKESRVNETVCSCNHLTSFAVLMNLYGNTPLSPTQELVLTFISYIGCGLSAIFLSITLVTYIAFEKIRRDYPSKILIQLCAALLLLNLVFLLDSWIALYNTQGLCIAVAVFLHYFLLVSFTWMGLEAFHMYLALVKVFNTYVRKYILKFCIVGWGLPAVVVAIVLAVSPDNYGFISTGKVLKTRPDEFCWIKNRIVFYITAVGYFSVIFLINISMFIVVLIQLCRIKKKKQLGAQRKTSIQDLRSVAGLTFLLGITWGFAFFTVNDVFTYLFTIFNTLQGFFIFIFYCVTKENVRKQWRRYLCCGKFRLAENSDWSRTATNGLKKQTVNQGVSSSSNSLQSNSNSTNSTTLLMNNDYSVHANGNGHISSEKNGVSFSVQNGDVCLHDFSGKQLAFQEKDDTGSQNSRISLRRTSKRGSLTFIEKM</sequence>
<evidence type="ECO:0000256" key="17">
    <source>
        <dbReference type="SAM" id="MobiDB-lite"/>
    </source>
</evidence>
<comment type="subunit">
    <text evidence="16">Heterodimer of 2 chains generated by proteolytic processing; the large extracellular N-terminal fragment and the membrane-bound C-terminal fragment predominantly remain associated and non-covalently linked. Interacts with CFTR.</text>
</comment>
<keyword evidence="6" id="KW-0732">Signal</keyword>
<evidence type="ECO:0000256" key="8">
    <source>
        <dbReference type="ARBA" id="ARBA00023040"/>
    </source>
</evidence>
<feature type="domain" description="G-protein coupled receptors family 2 profile 2" evidence="20">
    <location>
        <begin position="1092"/>
        <end position="1344"/>
    </location>
</feature>
<dbReference type="PANTHER" id="PTHR12011">
    <property type="entry name" value="ADHESION G-PROTEIN COUPLED RECEPTOR"/>
    <property type="match status" value="1"/>
</dbReference>
<dbReference type="Gene3D" id="2.60.120.200">
    <property type="match status" value="1"/>
</dbReference>
<dbReference type="FunFam" id="1.20.1070.10:FF:000043">
    <property type="entry name" value="adhesion G-protein coupled receptor G2 isoform X1"/>
    <property type="match status" value="1"/>
</dbReference>
<feature type="transmembrane region" description="Helical" evidence="18">
    <location>
        <begin position="1129"/>
        <end position="1151"/>
    </location>
</feature>
<feature type="transmembrane region" description="Helical" evidence="18">
    <location>
        <begin position="1323"/>
        <end position="1343"/>
    </location>
</feature>
<feature type="transmembrane region" description="Helical" evidence="18">
    <location>
        <begin position="1298"/>
        <end position="1317"/>
    </location>
</feature>
<feature type="compositionally biased region" description="Polar residues" evidence="17">
    <location>
        <begin position="1"/>
        <end position="13"/>
    </location>
</feature>
<dbReference type="InterPro" id="IPR046338">
    <property type="entry name" value="GAIN_dom_sf"/>
</dbReference>